<gene>
    <name evidence="2" type="ORF">TbgDal_X10740</name>
</gene>
<reference evidence="3" key="1">
    <citation type="journal article" date="2010" name="PLoS Negl. Trop. Dis.">
        <title>The genome sequence of Trypanosoma brucei gambiense, causative agent of chronic human african trypanosomiasis.</title>
        <authorList>
            <person name="Jackson A.P."/>
            <person name="Sanders M."/>
            <person name="Berry A."/>
            <person name="McQuillan J."/>
            <person name="Aslett M.A."/>
            <person name="Quail M.A."/>
            <person name="Chukualim B."/>
            <person name="Capewell P."/>
            <person name="MacLeod A."/>
            <person name="Melville S.E."/>
            <person name="Gibson W."/>
            <person name="Barry J.D."/>
            <person name="Berriman M."/>
            <person name="Hertz-Fowler C."/>
        </authorList>
    </citation>
    <scope>NUCLEOTIDE SEQUENCE [LARGE SCALE GENOMIC DNA]</scope>
    <source>
        <strain evidence="3">MHOM/CI/86/DAL972</strain>
    </source>
</reference>
<dbReference type="RefSeq" id="XP_011778245.1">
    <property type="nucleotide sequence ID" value="XM_011779943.1"/>
</dbReference>
<keyword evidence="1" id="KW-0812">Transmembrane</keyword>
<keyword evidence="1" id="KW-0472">Membrane</keyword>
<accession>D0A3Y7</accession>
<organism evidence="2 3">
    <name type="scientific">Trypanosoma brucei gambiense (strain MHOM/CI/86/DAL972)</name>
    <dbReference type="NCBI Taxonomy" id="679716"/>
    <lineage>
        <taxon>Eukaryota</taxon>
        <taxon>Discoba</taxon>
        <taxon>Euglenozoa</taxon>
        <taxon>Kinetoplastea</taxon>
        <taxon>Metakinetoplastina</taxon>
        <taxon>Trypanosomatida</taxon>
        <taxon>Trypanosomatidae</taxon>
        <taxon>Trypanosoma</taxon>
    </lineage>
</organism>
<evidence type="ECO:0000256" key="1">
    <source>
        <dbReference type="SAM" id="Phobius"/>
    </source>
</evidence>
<dbReference type="KEGG" id="tbg:TbgDal_X10740"/>
<sequence>MFAHATHMTSFPHSLSHIYVYMYLSFPIYSNKAVNDTCTRVWQRLQGCIHILFTMVIHIIFSSISSLLFLSNNKYQQLPHQRSLLRKLSRFRRTFHPTVFFTAPPPSLYICIFYSISMCVQDSVLHPSPLKHNVYT</sequence>
<proteinExistence type="predicted"/>
<keyword evidence="1" id="KW-1133">Transmembrane helix</keyword>
<dbReference type="GeneID" id="23864247"/>
<dbReference type="Proteomes" id="UP000002316">
    <property type="component" value="Chromosome 10"/>
</dbReference>
<evidence type="ECO:0000313" key="3">
    <source>
        <dbReference type="Proteomes" id="UP000002316"/>
    </source>
</evidence>
<name>D0A3Y7_TRYB9</name>
<feature type="transmembrane region" description="Helical" evidence="1">
    <location>
        <begin position="49"/>
        <end position="73"/>
    </location>
</feature>
<feature type="transmembrane region" description="Helical" evidence="1">
    <location>
        <begin position="94"/>
        <end position="116"/>
    </location>
</feature>
<protein>
    <submittedName>
        <fullName evidence="2">Uncharacterized protein</fullName>
    </submittedName>
</protein>
<evidence type="ECO:0000313" key="2">
    <source>
        <dbReference type="EMBL" id="CBH15981.1"/>
    </source>
</evidence>
<dbReference type="EMBL" id="FN554973">
    <property type="protein sequence ID" value="CBH15981.1"/>
    <property type="molecule type" value="Genomic_DNA"/>
</dbReference>
<dbReference type="AlphaFoldDB" id="D0A3Y7"/>